<organism evidence="1 2">
    <name type="scientific">Melastoma candidum</name>
    <dbReference type="NCBI Taxonomy" id="119954"/>
    <lineage>
        <taxon>Eukaryota</taxon>
        <taxon>Viridiplantae</taxon>
        <taxon>Streptophyta</taxon>
        <taxon>Embryophyta</taxon>
        <taxon>Tracheophyta</taxon>
        <taxon>Spermatophyta</taxon>
        <taxon>Magnoliopsida</taxon>
        <taxon>eudicotyledons</taxon>
        <taxon>Gunneridae</taxon>
        <taxon>Pentapetalae</taxon>
        <taxon>rosids</taxon>
        <taxon>malvids</taxon>
        <taxon>Myrtales</taxon>
        <taxon>Melastomataceae</taxon>
        <taxon>Melastomatoideae</taxon>
        <taxon>Melastomateae</taxon>
        <taxon>Melastoma</taxon>
    </lineage>
</organism>
<evidence type="ECO:0000313" key="2">
    <source>
        <dbReference type="Proteomes" id="UP001057402"/>
    </source>
</evidence>
<gene>
    <name evidence="1" type="ORF">MLD38_004612</name>
</gene>
<dbReference type="EMBL" id="CM042881">
    <property type="protein sequence ID" value="KAI4386703.1"/>
    <property type="molecule type" value="Genomic_DNA"/>
</dbReference>
<reference evidence="2" key="1">
    <citation type="journal article" date="2023" name="Front. Plant Sci.">
        <title>Chromosomal-level genome assembly of Melastoma candidum provides insights into trichome evolution.</title>
        <authorList>
            <person name="Zhong Y."/>
            <person name="Wu W."/>
            <person name="Sun C."/>
            <person name="Zou P."/>
            <person name="Liu Y."/>
            <person name="Dai S."/>
            <person name="Zhou R."/>
        </authorList>
    </citation>
    <scope>NUCLEOTIDE SEQUENCE [LARGE SCALE GENOMIC DNA]</scope>
</reference>
<name>A0ACB9SAX4_9MYRT</name>
<dbReference type="Proteomes" id="UP001057402">
    <property type="component" value="Chromosome 2"/>
</dbReference>
<sequence length="300" mass="32741">MAETDPTKRYAIVTGANKGIGIAICRQLASKGIHVLLTARDQARGLEAVRVLNEEPGVTPGNISFHQLDVTDPSSVTALVGFVESRFGRLDILVNNAGVLGGVIDEQALRESRDGKQDIDWPKITTETSELMEECIAVNYYGVKRMVDAFVHLLRRSDSPRIVNVSSRSGLLQNVPAGWAKGVLSDAKSLSEEKVDEVVEKFQKDYRDGACHERNGWPTHLSAYCIAKAALNAYTMVLARKHLDFRVNCMCPGYVSSDMNHNTGSFTTDEGAEVAVMLALVPNGGPTGKFFKRTEEASLI</sequence>
<proteinExistence type="predicted"/>
<protein>
    <submittedName>
        <fullName evidence="1">Uncharacterized protein</fullName>
    </submittedName>
</protein>
<keyword evidence="2" id="KW-1185">Reference proteome</keyword>
<evidence type="ECO:0000313" key="1">
    <source>
        <dbReference type="EMBL" id="KAI4386703.1"/>
    </source>
</evidence>
<accession>A0ACB9SAX4</accession>
<comment type="caution">
    <text evidence="1">The sequence shown here is derived from an EMBL/GenBank/DDBJ whole genome shotgun (WGS) entry which is preliminary data.</text>
</comment>